<keyword evidence="6" id="KW-0732">Signal</keyword>
<dbReference type="InterPro" id="IPR045120">
    <property type="entry name" value="Suco/Slp1-like"/>
</dbReference>
<feature type="compositionally biased region" description="Basic and acidic residues" evidence="5">
    <location>
        <begin position="683"/>
        <end position="698"/>
    </location>
</feature>
<evidence type="ECO:0000256" key="2">
    <source>
        <dbReference type="ARBA" id="ARBA00022692"/>
    </source>
</evidence>
<dbReference type="PANTHER" id="PTHR12953:SF0">
    <property type="entry name" value="SUN DOMAIN-CONTAINING OSSIFICATION FACTOR"/>
    <property type="match status" value="1"/>
</dbReference>
<evidence type="ECO:0000313" key="8">
    <source>
        <dbReference type="EMBL" id="TCD65778.1"/>
    </source>
</evidence>
<dbReference type="InterPro" id="IPR012919">
    <property type="entry name" value="SUN_dom"/>
</dbReference>
<keyword evidence="3" id="KW-1133">Transmembrane helix</keyword>
<name>A0A4R0RPP9_9APHY</name>
<feature type="domain" description="SUN" evidence="7">
    <location>
        <begin position="125"/>
        <end position="284"/>
    </location>
</feature>
<comment type="caution">
    <text evidence="8">The sequence shown here is derived from an EMBL/GenBank/DDBJ whole genome shotgun (WGS) entry which is preliminary data.</text>
</comment>
<dbReference type="STRING" id="92696.A0A4R0RPP9"/>
<feature type="compositionally biased region" description="Polar residues" evidence="5">
    <location>
        <begin position="644"/>
        <end position="653"/>
    </location>
</feature>
<reference evidence="8 9" key="1">
    <citation type="submission" date="2018-11" db="EMBL/GenBank/DDBJ databases">
        <title>Genome assembly of Steccherinum ochraceum LE-BIN_3174, the white-rot fungus of the Steccherinaceae family (The Residual Polyporoid clade, Polyporales, Basidiomycota).</title>
        <authorList>
            <person name="Fedorova T.V."/>
            <person name="Glazunova O.A."/>
            <person name="Landesman E.O."/>
            <person name="Moiseenko K.V."/>
            <person name="Psurtseva N.V."/>
            <person name="Savinova O.S."/>
            <person name="Shakhova N.V."/>
            <person name="Tyazhelova T.V."/>
            <person name="Vasina D.V."/>
        </authorList>
    </citation>
    <scope>NUCLEOTIDE SEQUENCE [LARGE SCALE GENOMIC DNA]</scope>
    <source>
        <strain evidence="8 9">LE-BIN_3174</strain>
    </source>
</reference>
<protein>
    <recommendedName>
        <fullName evidence="7">SUN domain-containing protein</fullName>
    </recommendedName>
</protein>
<dbReference type="GO" id="GO:0005737">
    <property type="term" value="C:cytoplasm"/>
    <property type="evidence" value="ECO:0007669"/>
    <property type="project" value="TreeGrafter"/>
</dbReference>
<keyword evidence="2" id="KW-0812">Transmembrane</keyword>
<evidence type="ECO:0000256" key="1">
    <source>
        <dbReference type="ARBA" id="ARBA00004308"/>
    </source>
</evidence>
<evidence type="ECO:0000259" key="7">
    <source>
        <dbReference type="PROSITE" id="PS51469"/>
    </source>
</evidence>
<feature type="region of interest" description="Disordered" evidence="5">
    <location>
        <begin position="628"/>
        <end position="729"/>
    </location>
</feature>
<feature type="compositionally biased region" description="Basic and acidic residues" evidence="5">
    <location>
        <begin position="395"/>
        <end position="405"/>
    </location>
</feature>
<feature type="compositionally biased region" description="Polar residues" evidence="5">
    <location>
        <begin position="474"/>
        <end position="494"/>
    </location>
</feature>
<sequence>MFFSYSHLPLPLLALLLTALPALSGPTTPYDPFHDIAIHAPKPAEQPICCLRPLVPLDEAEEDVLLTFEEWKAKRLAEVVKEHVSASHSPSGNGHKPGTTEDAPDPIPSSSAGRVASSVAVPVADVDVPPERISPHFQIPIHDRFNYASMDCSARVHNAHKSAKSASSILSSKKDRYMLSPCNAKEQFVVIELCDDIRIDTVQLANYEFFSGVFKDFSVSVSKTYTGPYVPAGTFRGKNTRGVQSFHPPSLTDFYRFIRIDFHTHYGNEYYCPLSLFRVYGLTHLESWKWDLWEDESRRASGELAARETLDAADAGHDPETVSGNGTGTSNGSSPISSMVDVSSTEEHPTVSVLSNASSSDLPKEPPTSRSSSTADSSQPPASSVIVPATNPPESPEHLAREHSTENISSPSPSSSSSLSSEPTAETSSVAQRSSSSDTNHTSLSTSSFSIPASSAIPSVSNSTTANASHTSREASNSSVQSQAPQSSRSTASPIHTAHSLTVIPPNPGGESIYRIIMNRLTALEANTTLYARYAEEQLAGLRDMMRRLGEDVGRLESIGKAQAQMYQRSVTEFERHRKRIDLEYAELMSTVNRLTDEVILEKRLGIAQLCTLLIVLIFISLTRGSRSEVVHPPTTAGHERSRTNSMQPSGKRTLSLGGLSTDLINRFRSPSREPTLTSPISDSERTEKASPDEDKVKFPTRNQQPPATADLPRSKRTHPAPNGRKLMTNVHVRTPTSLRSPMRSANSHRYAFRPLTPTNGGPATASLTSAALVSPRPQFSRSSSSGAPGSIVQSASMGSVIGPVPKSAKRWARSAHLHEVKSMASMTRLNTSTSTIIPTPTVPAKELEPSITRVKSRPVEIDEVQDVGGLVGDVFSEQVIAPTPWTPGRRKESMTMHLARVGLSPSDMSPGRVSLHATNNAELSEGESGGWVDTDVDSSDVDNEEMIQED</sequence>
<feature type="compositionally biased region" description="Low complexity" evidence="5">
    <location>
        <begin position="406"/>
        <end position="470"/>
    </location>
</feature>
<dbReference type="Gene3D" id="2.60.120.260">
    <property type="entry name" value="Galactose-binding domain-like"/>
    <property type="match status" value="1"/>
</dbReference>
<comment type="subcellular location">
    <subcellularLocation>
        <location evidence="1">Endomembrane system</location>
    </subcellularLocation>
</comment>
<dbReference type="PANTHER" id="PTHR12953">
    <property type="entry name" value="MEMBRANE PROTEIN CH1 RELATED"/>
    <property type="match status" value="1"/>
</dbReference>
<dbReference type="AlphaFoldDB" id="A0A4R0RPP9"/>
<evidence type="ECO:0000256" key="3">
    <source>
        <dbReference type="ARBA" id="ARBA00022989"/>
    </source>
</evidence>
<feature type="region of interest" description="Disordered" evidence="5">
    <location>
        <begin position="905"/>
        <end position="951"/>
    </location>
</feature>
<evidence type="ECO:0000256" key="4">
    <source>
        <dbReference type="ARBA" id="ARBA00023136"/>
    </source>
</evidence>
<feature type="compositionally biased region" description="Polar residues" evidence="5">
    <location>
        <begin position="673"/>
        <end position="682"/>
    </location>
</feature>
<evidence type="ECO:0000256" key="5">
    <source>
        <dbReference type="SAM" id="MobiDB-lite"/>
    </source>
</evidence>
<dbReference type="Proteomes" id="UP000292702">
    <property type="component" value="Unassembled WGS sequence"/>
</dbReference>
<dbReference type="Pfam" id="PF07738">
    <property type="entry name" value="Sad1_UNC"/>
    <property type="match status" value="1"/>
</dbReference>
<feature type="compositionally biased region" description="Basic and acidic residues" evidence="5">
    <location>
        <begin position="310"/>
        <end position="320"/>
    </location>
</feature>
<feature type="signal peptide" evidence="6">
    <location>
        <begin position="1"/>
        <end position="24"/>
    </location>
</feature>
<keyword evidence="4" id="KW-0472">Membrane</keyword>
<keyword evidence="9" id="KW-1185">Reference proteome</keyword>
<feature type="region of interest" description="Disordered" evidence="5">
    <location>
        <begin position="82"/>
        <end position="114"/>
    </location>
</feature>
<dbReference type="GO" id="GO:0016020">
    <property type="term" value="C:membrane"/>
    <property type="evidence" value="ECO:0007669"/>
    <property type="project" value="InterPro"/>
</dbReference>
<evidence type="ECO:0000313" key="9">
    <source>
        <dbReference type="Proteomes" id="UP000292702"/>
    </source>
</evidence>
<accession>A0A4R0RPP9</accession>
<feature type="compositionally biased region" description="Polar residues" evidence="5">
    <location>
        <begin position="352"/>
        <end position="361"/>
    </location>
</feature>
<feature type="chain" id="PRO_5020764210" description="SUN domain-containing protein" evidence="6">
    <location>
        <begin position="25"/>
        <end position="951"/>
    </location>
</feature>
<feature type="compositionally biased region" description="Low complexity" evidence="5">
    <location>
        <begin position="328"/>
        <end position="343"/>
    </location>
</feature>
<dbReference type="OrthoDB" id="266334at2759"/>
<evidence type="ECO:0000256" key="6">
    <source>
        <dbReference type="SAM" id="SignalP"/>
    </source>
</evidence>
<feature type="compositionally biased region" description="Low complexity" evidence="5">
    <location>
        <begin position="368"/>
        <end position="384"/>
    </location>
</feature>
<feature type="compositionally biased region" description="Acidic residues" evidence="5">
    <location>
        <begin position="935"/>
        <end position="951"/>
    </location>
</feature>
<proteinExistence type="predicted"/>
<dbReference type="GO" id="GO:0012505">
    <property type="term" value="C:endomembrane system"/>
    <property type="evidence" value="ECO:0007669"/>
    <property type="project" value="UniProtKB-SubCell"/>
</dbReference>
<dbReference type="GO" id="GO:0034975">
    <property type="term" value="P:protein folding in endoplasmic reticulum"/>
    <property type="evidence" value="ECO:0007669"/>
    <property type="project" value="TreeGrafter"/>
</dbReference>
<feature type="region of interest" description="Disordered" evidence="5">
    <location>
        <begin position="310"/>
        <end position="506"/>
    </location>
</feature>
<dbReference type="PROSITE" id="PS51469">
    <property type="entry name" value="SUN"/>
    <property type="match status" value="1"/>
</dbReference>
<dbReference type="EMBL" id="RWJN01000164">
    <property type="protein sequence ID" value="TCD65778.1"/>
    <property type="molecule type" value="Genomic_DNA"/>
</dbReference>
<organism evidence="8 9">
    <name type="scientific">Steccherinum ochraceum</name>
    <dbReference type="NCBI Taxonomy" id="92696"/>
    <lineage>
        <taxon>Eukaryota</taxon>
        <taxon>Fungi</taxon>
        <taxon>Dikarya</taxon>
        <taxon>Basidiomycota</taxon>
        <taxon>Agaricomycotina</taxon>
        <taxon>Agaricomycetes</taxon>
        <taxon>Polyporales</taxon>
        <taxon>Steccherinaceae</taxon>
        <taxon>Steccherinum</taxon>
    </lineage>
</organism>
<gene>
    <name evidence="8" type="ORF">EIP91_002217</name>
</gene>